<dbReference type="AlphaFoldDB" id="A0A917BKG4"/>
<dbReference type="InterPro" id="IPR058061">
    <property type="entry name" value="SCO4848-like"/>
</dbReference>
<keyword evidence="1" id="KW-0812">Transmembrane</keyword>
<evidence type="ECO:0000256" key="1">
    <source>
        <dbReference type="SAM" id="Phobius"/>
    </source>
</evidence>
<dbReference type="NCBIfam" id="NF046117">
    <property type="entry name" value="SCO4848_fam"/>
    <property type="match status" value="1"/>
</dbReference>
<dbReference type="Proteomes" id="UP000649179">
    <property type="component" value="Unassembled WGS sequence"/>
</dbReference>
<dbReference type="RefSeq" id="WP_188779573.1">
    <property type="nucleotide sequence ID" value="NZ_BMKQ01000001.1"/>
</dbReference>
<proteinExistence type="predicted"/>
<reference evidence="2" key="1">
    <citation type="journal article" date="2014" name="Int. J. Syst. Evol. Microbiol.">
        <title>Complete genome sequence of Corynebacterium casei LMG S-19264T (=DSM 44701T), isolated from a smear-ripened cheese.</title>
        <authorList>
            <consortium name="US DOE Joint Genome Institute (JGI-PGF)"/>
            <person name="Walter F."/>
            <person name="Albersmeier A."/>
            <person name="Kalinowski J."/>
            <person name="Ruckert C."/>
        </authorList>
    </citation>
    <scope>NUCLEOTIDE SEQUENCE</scope>
    <source>
        <strain evidence="2">CGMCC 1.16067</strain>
    </source>
</reference>
<evidence type="ECO:0000313" key="3">
    <source>
        <dbReference type="Proteomes" id="UP000649179"/>
    </source>
</evidence>
<organism evidence="2 3">
    <name type="scientific">Marmoricola endophyticus</name>
    <dbReference type="NCBI Taxonomy" id="2040280"/>
    <lineage>
        <taxon>Bacteria</taxon>
        <taxon>Bacillati</taxon>
        <taxon>Actinomycetota</taxon>
        <taxon>Actinomycetes</taxon>
        <taxon>Propionibacteriales</taxon>
        <taxon>Nocardioidaceae</taxon>
        <taxon>Marmoricola</taxon>
    </lineage>
</organism>
<protein>
    <submittedName>
        <fullName evidence="2">Uncharacterized protein</fullName>
    </submittedName>
</protein>
<gene>
    <name evidence="2" type="ORF">GCM10011519_19220</name>
</gene>
<sequence>MKLERKHAVVLLVVAVWLVLTWARFIVALATTDGEPTGYYVAHSVLIVVNFVIAAVLGGWGLKALRAGSRSTSD</sequence>
<feature type="transmembrane region" description="Helical" evidence="1">
    <location>
        <begin position="39"/>
        <end position="62"/>
    </location>
</feature>
<name>A0A917BKG4_9ACTN</name>
<keyword evidence="3" id="KW-1185">Reference proteome</keyword>
<dbReference type="EMBL" id="BMKQ01000001">
    <property type="protein sequence ID" value="GGF45472.1"/>
    <property type="molecule type" value="Genomic_DNA"/>
</dbReference>
<accession>A0A917BKG4</accession>
<keyword evidence="1" id="KW-0472">Membrane</keyword>
<keyword evidence="1" id="KW-1133">Transmembrane helix</keyword>
<evidence type="ECO:0000313" key="2">
    <source>
        <dbReference type="EMBL" id="GGF45472.1"/>
    </source>
</evidence>
<comment type="caution">
    <text evidence="2">The sequence shown here is derived from an EMBL/GenBank/DDBJ whole genome shotgun (WGS) entry which is preliminary data.</text>
</comment>
<dbReference type="Pfam" id="PF26606">
    <property type="entry name" value="SCO4848"/>
    <property type="match status" value="1"/>
</dbReference>
<reference evidence="2" key="2">
    <citation type="submission" date="2020-09" db="EMBL/GenBank/DDBJ databases">
        <authorList>
            <person name="Sun Q."/>
            <person name="Zhou Y."/>
        </authorList>
    </citation>
    <scope>NUCLEOTIDE SEQUENCE</scope>
    <source>
        <strain evidence="2">CGMCC 1.16067</strain>
    </source>
</reference>